<comment type="caution">
    <text evidence="5">The sequence shown here is derived from an EMBL/GenBank/DDBJ whole genome shotgun (WGS) entry which is preliminary data.</text>
</comment>
<keyword evidence="3" id="KW-0804">Transcription</keyword>
<dbReference type="PANTHER" id="PTHR43280:SF28">
    <property type="entry name" value="HTH-TYPE TRANSCRIPTIONAL ACTIVATOR RHAS"/>
    <property type="match status" value="1"/>
</dbReference>
<keyword evidence="6" id="KW-1185">Reference proteome</keyword>
<dbReference type="OrthoDB" id="952277at2"/>
<proteinExistence type="predicted"/>
<accession>A0A3N0C2S3</accession>
<dbReference type="InterPro" id="IPR018062">
    <property type="entry name" value="HTH_AraC-typ_CS"/>
</dbReference>
<dbReference type="InterPro" id="IPR018060">
    <property type="entry name" value="HTH_AraC"/>
</dbReference>
<evidence type="ECO:0000313" key="5">
    <source>
        <dbReference type="EMBL" id="RNL56052.1"/>
    </source>
</evidence>
<dbReference type="GO" id="GO:0003700">
    <property type="term" value="F:DNA-binding transcription factor activity"/>
    <property type="evidence" value="ECO:0007669"/>
    <property type="project" value="InterPro"/>
</dbReference>
<dbReference type="RefSeq" id="WP_123204232.1">
    <property type="nucleotide sequence ID" value="NZ_RBEE01000003.1"/>
</dbReference>
<keyword evidence="2" id="KW-0238">DNA-binding</keyword>
<reference evidence="5 6" key="1">
    <citation type="submission" date="2018-10" db="EMBL/GenBank/DDBJ databases">
        <title>Genome sequencing of Pedobacter jejuensis TNB23.</title>
        <authorList>
            <person name="Cho Y.-J."/>
            <person name="Cho A."/>
            <person name="Kim O.-S."/>
        </authorList>
    </citation>
    <scope>NUCLEOTIDE SEQUENCE [LARGE SCALE GENOMIC DNA]</scope>
    <source>
        <strain evidence="5 6">TNB23</strain>
    </source>
</reference>
<dbReference type="PANTHER" id="PTHR43280">
    <property type="entry name" value="ARAC-FAMILY TRANSCRIPTIONAL REGULATOR"/>
    <property type="match status" value="1"/>
</dbReference>
<dbReference type="EMBL" id="RBEE01000003">
    <property type="protein sequence ID" value="RNL56052.1"/>
    <property type="molecule type" value="Genomic_DNA"/>
</dbReference>
<organism evidence="5 6">
    <name type="scientific">Pedobacter jejuensis</name>
    <dbReference type="NCBI Taxonomy" id="1268550"/>
    <lineage>
        <taxon>Bacteria</taxon>
        <taxon>Pseudomonadati</taxon>
        <taxon>Bacteroidota</taxon>
        <taxon>Sphingobacteriia</taxon>
        <taxon>Sphingobacteriales</taxon>
        <taxon>Sphingobacteriaceae</taxon>
        <taxon>Pedobacter</taxon>
    </lineage>
</organism>
<evidence type="ECO:0000256" key="2">
    <source>
        <dbReference type="ARBA" id="ARBA00023125"/>
    </source>
</evidence>
<dbReference type="GO" id="GO:0043565">
    <property type="term" value="F:sequence-specific DNA binding"/>
    <property type="evidence" value="ECO:0007669"/>
    <property type="project" value="InterPro"/>
</dbReference>
<sequence>MKLHIRNMVSNPCKMIVKNELDRIGLDYESISLGEVAMRNIPTKDEYRLLKAALIRFGLELMVDKKAMLIERIKNTIIDMVHYTDELPKVKNSNYISEKIEHDYTYLANVFSQETGMTIEHYIINHKIERAKELILYDELNLTEISYLLNYSSVAHLSRQFKQVTGLTASFFRNAPFDSRIALENV</sequence>
<dbReference type="SUPFAM" id="SSF46689">
    <property type="entry name" value="Homeodomain-like"/>
    <property type="match status" value="1"/>
</dbReference>
<dbReference type="Pfam" id="PF12833">
    <property type="entry name" value="HTH_18"/>
    <property type="match status" value="1"/>
</dbReference>
<protein>
    <submittedName>
        <fullName evidence="5">AraC family transcriptional regulator</fullName>
    </submittedName>
</protein>
<evidence type="ECO:0000256" key="3">
    <source>
        <dbReference type="ARBA" id="ARBA00023163"/>
    </source>
</evidence>
<keyword evidence="1" id="KW-0805">Transcription regulation</keyword>
<dbReference type="SMART" id="SM00342">
    <property type="entry name" value="HTH_ARAC"/>
    <property type="match status" value="1"/>
</dbReference>
<dbReference type="InterPro" id="IPR009057">
    <property type="entry name" value="Homeodomain-like_sf"/>
</dbReference>
<dbReference type="PROSITE" id="PS00041">
    <property type="entry name" value="HTH_ARAC_FAMILY_1"/>
    <property type="match status" value="1"/>
</dbReference>
<feature type="domain" description="HTH araC/xylS-type" evidence="4">
    <location>
        <begin position="71"/>
        <end position="175"/>
    </location>
</feature>
<dbReference type="AlphaFoldDB" id="A0A3N0C2S3"/>
<evidence type="ECO:0000259" key="4">
    <source>
        <dbReference type="PROSITE" id="PS01124"/>
    </source>
</evidence>
<evidence type="ECO:0000313" key="6">
    <source>
        <dbReference type="Proteomes" id="UP000274046"/>
    </source>
</evidence>
<dbReference type="PROSITE" id="PS01124">
    <property type="entry name" value="HTH_ARAC_FAMILY_2"/>
    <property type="match status" value="1"/>
</dbReference>
<evidence type="ECO:0000256" key="1">
    <source>
        <dbReference type="ARBA" id="ARBA00023015"/>
    </source>
</evidence>
<dbReference type="Gene3D" id="1.10.10.60">
    <property type="entry name" value="Homeodomain-like"/>
    <property type="match status" value="2"/>
</dbReference>
<gene>
    <name evidence="5" type="ORF">D7004_02150</name>
</gene>
<dbReference type="Proteomes" id="UP000274046">
    <property type="component" value="Unassembled WGS sequence"/>
</dbReference>
<name>A0A3N0C2S3_9SPHI</name>